<organism evidence="11 12">
    <name type="scientific">Eubacterium ruminantium</name>
    <dbReference type="NCBI Taxonomy" id="42322"/>
    <lineage>
        <taxon>Bacteria</taxon>
        <taxon>Bacillati</taxon>
        <taxon>Bacillota</taxon>
        <taxon>Clostridia</taxon>
        <taxon>Eubacteriales</taxon>
        <taxon>Eubacteriaceae</taxon>
        <taxon>Eubacterium</taxon>
    </lineage>
</organism>
<evidence type="ECO:0000256" key="5">
    <source>
        <dbReference type="ARBA" id="ARBA00022573"/>
    </source>
</evidence>
<keyword evidence="5" id="KW-0169">Cobalamin biosynthesis</keyword>
<dbReference type="CDD" id="cd11644">
    <property type="entry name" value="Precorrin-6Y-MT"/>
    <property type="match status" value="1"/>
</dbReference>
<dbReference type="InterPro" id="IPR035996">
    <property type="entry name" value="4pyrrol_Methylase_sf"/>
</dbReference>
<evidence type="ECO:0000256" key="3">
    <source>
        <dbReference type="ARBA" id="ARBA00004953"/>
    </source>
</evidence>
<dbReference type="Gene3D" id="3.40.1010.10">
    <property type="entry name" value="Cobalt-precorrin-4 Transmethylase, Domain 1"/>
    <property type="match status" value="1"/>
</dbReference>
<reference evidence="11 12" key="1">
    <citation type="submission" date="2017-02" db="EMBL/GenBank/DDBJ databases">
        <authorList>
            <person name="Peterson S.W."/>
        </authorList>
    </citation>
    <scope>NUCLEOTIDE SEQUENCE [LARGE SCALE GENOMIC DNA]</scope>
    <source>
        <strain evidence="11 12">ATCC 17233</strain>
    </source>
</reference>
<dbReference type="RefSeq" id="WP_078785923.1">
    <property type="nucleotide sequence ID" value="NZ_FMTO01000002.1"/>
</dbReference>
<dbReference type="EMBL" id="FUXA01000003">
    <property type="protein sequence ID" value="SJZ38597.1"/>
    <property type="molecule type" value="Genomic_DNA"/>
</dbReference>
<accession>A0A1T4K8D0</accession>
<evidence type="ECO:0000256" key="7">
    <source>
        <dbReference type="ARBA" id="ARBA00022679"/>
    </source>
</evidence>
<dbReference type="InterPro" id="IPR012818">
    <property type="entry name" value="CbiE"/>
</dbReference>
<evidence type="ECO:0000256" key="9">
    <source>
        <dbReference type="ARBA" id="ARBA00022694"/>
    </source>
</evidence>
<dbReference type="NCBIfam" id="TIGR02467">
    <property type="entry name" value="CbiE"/>
    <property type="match status" value="1"/>
</dbReference>
<dbReference type="UniPathway" id="UPA00148"/>
<dbReference type="InterPro" id="IPR029063">
    <property type="entry name" value="SAM-dependent_MTases_sf"/>
</dbReference>
<keyword evidence="8" id="KW-0949">S-adenosyl-L-methionine</keyword>
<protein>
    <recommendedName>
        <fullName evidence="4">tRNA (guanine(46)-N(7))-methyltransferase</fullName>
        <ecNumber evidence="4">2.1.1.33</ecNumber>
    </recommendedName>
</protein>
<proteinExistence type="predicted"/>
<dbReference type="GO" id="GO:0008276">
    <property type="term" value="F:protein methyltransferase activity"/>
    <property type="evidence" value="ECO:0007669"/>
    <property type="project" value="InterPro"/>
</dbReference>
<sequence>MNAHNIDIALVGAGMGSESCLTKEVKNLIDNADIVFGAARLSNSFGDSDRQNVIDTYRVNDMIEKLEEADKDIKAVFIYSGDSGFYSGAEAAYLRVKEWAEEKKKENADLNVNIEIKAGISSVSYLASRIGISWQDAKLYSLHGREYKGRVPEVIESARYNEKTFVLLSGASDVIRLTDEILNIKNVILYLGYHLSYDDEEVMTITSDKKEEFLKGEIKEGLYTAFIQNVSPETKYLSYGIPTEEYIREENVPITKEEVREIVLSKLRLFRGCTFYDIGGGTGGVTVDVAKISPDIKVISIEKRPERTELIRKNIDKFGLRNVTPLTGNATETLALFDENNLVKNDNEYENYVREIIKNNPPDRVFIGGTEGQFRDIIRELKKFGRKIRVCMTAVTLETRNEILKLADEDTVDDLSVVEVNISKLVRLGKQHMMKAENGILVATFQL</sequence>
<evidence type="ECO:0000259" key="10">
    <source>
        <dbReference type="Pfam" id="PF00590"/>
    </source>
</evidence>
<evidence type="ECO:0000256" key="4">
    <source>
        <dbReference type="ARBA" id="ARBA00011977"/>
    </source>
</evidence>
<dbReference type="SUPFAM" id="SSF53790">
    <property type="entry name" value="Tetrapyrrole methylase"/>
    <property type="match status" value="1"/>
</dbReference>
<dbReference type="Gene3D" id="3.40.50.150">
    <property type="entry name" value="Vaccinia Virus protein VP39"/>
    <property type="match status" value="1"/>
</dbReference>
<dbReference type="EC" id="2.1.1.33" evidence="4"/>
<keyword evidence="9" id="KW-0819">tRNA processing</keyword>
<comment type="function">
    <text evidence="2">Catalyzes the formation of N(7)-methylguanine at position 46 (m7G46) in tRNA.</text>
</comment>
<dbReference type="InterPro" id="IPR014777">
    <property type="entry name" value="4pyrrole_Mease_sub1"/>
</dbReference>
<dbReference type="NCBIfam" id="TIGR02469">
    <property type="entry name" value="CbiT"/>
    <property type="match status" value="1"/>
</dbReference>
<dbReference type="SUPFAM" id="SSF53335">
    <property type="entry name" value="S-adenosyl-L-methionine-dependent methyltransferases"/>
    <property type="match status" value="1"/>
</dbReference>
<dbReference type="InterPro" id="IPR003358">
    <property type="entry name" value="tRNA_(Gua-N-7)_MeTrfase_Trmb"/>
</dbReference>
<evidence type="ECO:0000256" key="8">
    <source>
        <dbReference type="ARBA" id="ARBA00022691"/>
    </source>
</evidence>
<dbReference type="PANTHER" id="PTHR43182">
    <property type="entry name" value="COBALT-PRECORRIN-6B C(15)-METHYLTRANSFERASE (DECARBOXYLATING)"/>
    <property type="match status" value="1"/>
</dbReference>
<dbReference type="GO" id="GO:0008176">
    <property type="term" value="F:tRNA (guanine(46)-N7)-methyltransferase activity"/>
    <property type="evidence" value="ECO:0007669"/>
    <property type="project" value="UniProtKB-EC"/>
</dbReference>
<evidence type="ECO:0000313" key="11">
    <source>
        <dbReference type="EMBL" id="SJZ38597.1"/>
    </source>
</evidence>
<keyword evidence="7 11" id="KW-0808">Transferase</keyword>
<dbReference type="InterPro" id="IPR050714">
    <property type="entry name" value="Cobalamin_biosynth_MTase"/>
</dbReference>
<dbReference type="Pfam" id="PF02390">
    <property type="entry name" value="Methyltransf_4"/>
    <property type="match status" value="1"/>
</dbReference>
<keyword evidence="12" id="KW-1185">Reference proteome</keyword>
<dbReference type="OrthoDB" id="9780707at2"/>
<evidence type="ECO:0000313" key="12">
    <source>
        <dbReference type="Proteomes" id="UP000189857"/>
    </source>
</evidence>
<evidence type="ECO:0000256" key="2">
    <source>
        <dbReference type="ARBA" id="ARBA00003015"/>
    </source>
</evidence>
<feature type="domain" description="Tetrapyrrole methylase" evidence="10">
    <location>
        <begin position="8"/>
        <end position="206"/>
    </location>
</feature>
<dbReference type="InterPro" id="IPR000878">
    <property type="entry name" value="4pyrrol_Mease"/>
</dbReference>
<evidence type="ECO:0000256" key="1">
    <source>
        <dbReference type="ARBA" id="ARBA00000142"/>
    </source>
</evidence>
<name>A0A1T4K8D0_9FIRM</name>
<dbReference type="GO" id="GO:0009236">
    <property type="term" value="P:cobalamin biosynthetic process"/>
    <property type="evidence" value="ECO:0007669"/>
    <property type="project" value="UniProtKB-UniPathway"/>
</dbReference>
<dbReference type="Pfam" id="PF00590">
    <property type="entry name" value="TP_methylase"/>
    <property type="match status" value="1"/>
</dbReference>
<dbReference type="AlphaFoldDB" id="A0A1T4K8D0"/>
<dbReference type="InterPro" id="IPR014008">
    <property type="entry name" value="Cbl_synth_MTase_CbiT"/>
</dbReference>
<evidence type="ECO:0000256" key="6">
    <source>
        <dbReference type="ARBA" id="ARBA00022603"/>
    </source>
</evidence>
<dbReference type="Proteomes" id="UP000189857">
    <property type="component" value="Unassembled WGS sequence"/>
</dbReference>
<keyword evidence="6 11" id="KW-0489">Methyltransferase</keyword>
<comment type="catalytic activity">
    <reaction evidence="1">
        <text>guanosine(46) in tRNA + S-adenosyl-L-methionine = N(7)-methylguanosine(46) in tRNA + S-adenosyl-L-homocysteine</text>
        <dbReference type="Rhea" id="RHEA:42708"/>
        <dbReference type="Rhea" id="RHEA-COMP:10188"/>
        <dbReference type="Rhea" id="RHEA-COMP:10189"/>
        <dbReference type="ChEBI" id="CHEBI:57856"/>
        <dbReference type="ChEBI" id="CHEBI:59789"/>
        <dbReference type="ChEBI" id="CHEBI:74269"/>
        <dbReference type="ChEBI" id="CHEBI:74480"/>
        <dbReference type="EC" id="2.1.1.33"/>
    </reaction>
</comment>
<comment type="pathway">
    <text evidence="3">Cofactor biosynthesis; adenosylcobalamin biosynthesis.</text>
</comment>
<dbReference type="PANTHER" id="PTHR43182:SF1">
    <property type="entry name" value="COBALT-PRECORRIN-7 C(5)-METHYLTRANSFERASE"/>
    <property type="match status" value="1"/>
</dbReference>
<gene>
    <name evidence="11" type="ORF">SAMN02745110_00246</name>
</gene>